<feature type="transmembrane region" description="Helical" evidence="1">
    <location>
        <begin position="214"/>
        <end position="237"/>
    </location>
</feature>
<dbReference type="STRING" id="1122142.SAMN02910414_01835"/>
<feature type="transmembrane region" description="Helical" evidence="1">
    <location>
        <begin position="363"/>
        <end position="382"/>
    </location>
</feature>
<sequence length="390" mass="45252">MKYDFIKAKPYTVGEMTKDDKIILSFDRKHHIKLSRLAKVIFDKFDGNSTLEEIQVSLLHENVSISLDELSEFVEKILVPNALIEGTEYKPNKDSLLWFKVNLFETDRLSFIFERLTFFYNIRVVFLMLFLIMCTISYSTYEIISNKVVLHNVNSLKILLIVAIDMIIHEVGHIVAAYKYNVKVGKIGFGIFLFYPVMYVDMSNIWRCKNTKRMVVDIGGTYFQLFLLIVLAIIATITGDMNYHVANVSIFVAVIVNLLPIIKLDGYWLFCDALGLDNLSKNSFDRLKSEHQKHETSSASKSKQYMIFSDLYLVTIIVALIITIGYSINIIMNWKNLQNSINTIYLDFARLDVNRGLFHLNEIFLYILPLIFVIFMSFSSIIKRIIRRIT</sequence>
<keyword evidence="3" id="KW-1185">Reference proteome</keyword>
<keyword evidence="2" id="KW-0482">Metalloprotease</keyword>
<organism evidence="2 3">
    <name type="scientific">Lachnobacterium bovis DSM 14045</name>
    <dbReference type="NCBI Taxonomy" id="1122142"/>
    <lineage>
        <taxon>Bacteria</taxon>
        <taxon>Bacillati</taxon>
        <taxon>Bacillota</taxon>
        <taxon>Clostridia</taxon>
        <taxon>Lachnospirales</taxon>
        <taxon>Lachnospiraceae</taxon>
        <taxon>Lachnobacterium</taxon>
    </lineage>
</organism>
<feature type="transmembrane region" description="Helical" evidence="1">
    <location>
        <begin position="311"/>
        <end position="332"/>
    </location>
</feature>
<evidence type="ECO:0000313" key="3">
    <source>
        <dbReference type="Proteomes" id="UP000183918"/>
    </source>
</evidence>
<dbReference type="GO" id="GO:0016020">
    <property type="term" value="C:membrane"/>
    <property type="evidence" value="ECO:0007669"/>
    <property type="project" value="InterPro"/>
</dbReference>
<evidence type="ECO:0000313" key="2">
    <source>
        <dbReference type="EMBL" id="SDY56168.1"/>
    </source>
</evidence>
<feature type="transmembrane region" description="Helical" evidence="1">
    <location>
        <begin position="118"/>
        <end position="138"/>
    </location>
</feature>
<keyword evidence="2" id="KW-0378">Hydrolase</keyword>
<dbReference type="Proteomes" id="UP000183918">
    <property type="component" value="Unassembled WGS sequence"/>
</dbReference>
<keyword evidence="1" id="KW-0812">Transmembrane</keyword>
<protein>
    <submittedName>
        <fullName evidence="2">Putative peptide zinc metalloprotease protein</fullName>
    </submittedName>
</protein>
<dbReference type="InterPro" id="IPR001193">
    <property type="entry name" value="MBTPS2"/>
</dbReference>
<gene>
    <name evidence="2" type="ORF">SAMN02910414_01835</name>
</gene>
<evidence type="ECO:0000256" key="1">
    <source>
        <dbReference type="SAM" id="Phobius"/>
    </source>
</evidence>
<dbReference type="GO" id="GO:0031293">
    <property type="term" value="P:membrane protein intracellular domain proteolysis"/>
    <property type="evidence" value="ECO:0007669"/>
    <property type="project" value="TreeGrafter"/>
</dbReference>
<feature type="transmembrane region" description="Helical" evidence="1">
    <location>
        <begin position="243"/>
        <end position="262"/>
    </location>
</feature>
<accession>A0A1H3KWR6</accession>
<keyword evidence="1" id="KW-1133">Transmembrane helix</keyword>
<dbReference type="PANTHER" id="PTHR13325">
    <property type="entry name" value="PROTEASE M50 MEMBRANE-BOUND TRANSCRIPTION FACTOR SITE 2 PROTEASE"/>
    <property type="match status" value="1"/>
</dbReference>
<dbReference type="GO" id="GO:0005737">
    <property type="term" value="C:cytoplasm"/>
    <property type="evidence" value="ECO:0007669"/>
    <property type="project" value="TreeGrafter"/>
</dbReference>
<dbReference type="GO" id="GO:0004222">
    <property type="term" value="F:metalloendopeptidase activity"/>
    <property type="evidence" value="ECO:0007669"/>
    <property type="project" value="InterPro"/>
</dbReference>
<feature type="transmembrane region" description="Helical" evidence="1">
    <location>
        <begin position="184"/>
        <end position="202"/>
    </location>
</feature>
<proteinExistence type="predicted"/>
<keyword evidence="2" id="KW-0645">Protease</keyword>
<dbReference type="PANTHER" id="PTHR13325:SF3">
    <property type="entry name" value="MEMBRANE-BOUND TRANSCRIPTION FACTOR SITE-2 PROTEASE"/>
    <property type="match status" value="1"/>
</dbReference>
<keyword evidence="1" id="KW-0472">Membrane</keyword>
<name>A0A1H3KWR6_9FIRM</name>
<feature type="transmembrane region" description="Helical" evidence="1">
    <location>
        <begin position="158"/>
        <end position="178"/>
    </location>
</feature>
<dbReference type="EMBL" id="FNPG01000022">
    <property type="protein sequence ID" value="SDY56168.1"/>
    <property type="molecule type" value="Genomic_DNA"/>
</dbReference>
<dbReference type="AlphaFoldDB" id="A0A1H3KWR6"/>
<reference evidence="2 3" key="1">
    <citation type="submission" date="2016-10" db="EMBL/GenBank/DDBJ databases">
        <authorList>
            <person name="de Groot N.N."/>
        </authorList>
    </citation>
    <scope>NUCLEOTIDE SEQUENCE [LARGE SCALE GENOMIC DNA]</scope>
    <source>
        <strain evidence="2 3">DSM 14045</strain>
    </source>
</reference>